<dbReference type="EMBL" id="JAGGLC010000002">
    <property type="protein sequence ID" value="MBP1986508.1"/>
    <property type="molecule type" value="Genomic_DNA"/>
</dbReference>
<dbReference type="Gene3D" id="3.30.450.20">
    <property type="entry name" value="PAS domain"/>
    <property type="match status" value="2"/>
</dbReference>
<evidence type="ECO:0000259" key="4">
    <source>
        <dbReference type="PROSITE" id="PS50113"/>
    </source>
</evidence>
<dbReference type="Pfam" id="PF08448">
    <property type="entry name" value="PAS_4"/>
    <property type="match status" value="2"/>
</dbReference>
<dbReference type="OrthoDB" id="165911at2157"/>
<dbReference type="SUPFAM" id="SSF55781">
    <property type="entry name" value="GAF domain-like"/>
    <property type="match status" value="2"/>
</dbReference>
<dbReference type="AlphaFoldDB" id="A0A8T4GZH1"/>
<comment type="caution">
    <text evidence="5">The sequence shown here is derived from an EMBL/GenBank/DDBJ whole genome shotgun (WGS) entry which is preliminary data.</text>
</comment>
<accession>A0A8T4GZH1</accession>
<dbReference type="Pfam" id="PF13185">
    <property type="entry name" value="GAF_2"/>
    <property type="match status" value="1"/>
</dbReference>
<reference evidence="5" key="1">
    <citation type="submission" date="2021-03" db="EMBL/GenBank/DDBJ databases">
        <title>Genomic Encyclopedia of Type Strains, Phase IV (KMG-IV): sequencing the most valuable type-strain genomes for metagenomic binning, comparative biology and taxonomic classification.</title>
        <authorList>
            <person name="Goeker M."/>
        </authorList>
    </citation>
    <scope>NUCLEOTIDE SEQUENCE</scope>
    <source>
        <strain evidence="5">DSM 26232</strain>
    </source>
</reference>
<dbReference type="InterPro" id="IPR029016">
    <property type="entry name" value="GAF-like_dom_sf"/>
</dbReference>
<dbReference type="InterPro" id="IPR013656">
    <property type="entry name" value="PAS_4"/>
</dbReference>
<protein>
    <submittedName>
        <fullName evidence="5">PAS domain S-box-containing protein</fullName>
    </submittedName>
</protein>
<organism evidence="5 6">
    <name type="scientific">Halolamina salifodinae</name>
    <dbReference type="NCBI Taxonomy" id="1202767"/>
    <lineage>
        <taxon>Archaea</taxon>
        <taxon>Methanobacteriati</taxon>
        <taxon>Methanobacteriota</taxon>
        <taxon>Stenosarchaea group</taxon>
        <taxon>Halobacteria</taxon>
        <taxon>Halobacteriales</taxon>
        <taxon>Haloferacaceae</taxon>
    </lineage>
</organism>
<evidence type="ECO:0000256" key="2">
    <source>
        <dbReference type="ARBA" id="ARBA00023163"/>
    </source>
</evidence>
<dbReference type="InterPro" id="IPR000014">
    <property type="entry name" value="PAS"/>
</dbReference>
<gene>
    <name evidence="5" type="ORF">J2753_001002</name>
</gene>
<dbReference type="RefSeq" id="WP_209490816.1">
    <property type="nucleotide sequence ID" value="NZ_JAGGLC010000002.1"/>
</dbReference>
<dbReference type="PROSITE" id="PS50112">
    <property type="entry name" value="PAS"/>
    <property type="match status" value="2"/>
</dbReference>
<dbReference type="Pfam" id="PF01590">
    <property type="entry name" value="GAF"/>
    <property type="match status" value="1"/>
</dbReference>
<keyword evidence="1" id="KW-0805">Transcription regulation</keyword>
<dbReference type="CDD" id="cd00130">
    <property type="entry name" value="PAS"/>
    <property type="match status" value="2"/>
</dbReference>
<evidence type="ECO:0000259" key="3">
    <source>
        <dbReference type="PROSITE" id="PS50112"/>
    </source>
</evidence>
<dbReference type="Proteomes" id="UP000823736">
    <property type="component" value="Unassembled WGS sequence"/>
</dbReference>
<dbReference type="InterPro" id="IPR003018">
    <property type="entry name" value="GAF"/>
</dbReference>
<dbReference type="SMART" id="SM00065">
    <property type="entry name" value="GAF"/>
    <property type="match status" value="2"/>
</dbReference>
<dbReference type="InterPro" id="IPR035965">
    <property type="entry name" value="PAS-like_dom_sf"/>
</dbReference>
<evidence type="ECO:0000313" key="5">
    <source>
        <dbReference type="EMBL" id="MBP1986508.1"/>
    </source>
</evidence>
<feature type="domain" description="PAS" evidence="3">
    <location>
        <begin position="18"/>
        <end position="60"/>
    </location>
</feature>
<dbReference type="PANTHER" id="PTHR34236:SF1">
    <property type="entry name" value="DIMETHYL SULFOXIDE REDUCTASE TRANSCRIPTIONAL ACTIVATOR"/>
    <property type="match status" value="1"/>
</dbReference>
<feature type="domain" description="PAS" evidence="3">
    <location>
        <begin position="118"/>
        <end position="188"/>
    </location>
</feature>
<dbReference type="InterPro" id="IPR007050">
    <property type="entry name" value="HTH_bacterioopsin"/>
</dbReference>
<dbReference type="Pfam" id="PF15915">
    <property type="entry name" value="BAT"/>
    <property type="match status" value="1"/>
</dbReference>
<feature type="domain" description="PAC" evidence="4">
    <location>
        <begin position="195"/>
        <end position="244"/>
    </location>
</feature>
<dbReference type="InterPro" id="IPR031803">
    <property type="entry name" value="BAT_GAF/HTH-assoc"/>
</dbReference>
<evidence type="ECO:0000313" key="6">
    <source>
        <dbReference type="Proteomes" id="UP000823736"/>
    </source>
</evidence>
<keyword evidence="2" id="KW-0804">Transcription</keyword>
<dbReference type="SUPFAM" id="SSF55785">
    <property type="entry name" value="PYP-like sensor domain (PAS domain)"/>
    <property type="match status" value="2"/>
</dbReference>
<proteinExistence type="predicted"/>
<dbReference type="NCBIfam" id="TIGR00229">
    <property type="entry name" value="sensory_box"/>
    <property type="match status" value="1"/>
</dbReference>
<name>A0A8T4GZH1_9EURY</name>
<evidence type="ECO:0000256" key="1">
    <source>
        <dbReference type="ARBA" id="ARBA00023015"/>
    </source>
</evidence>
<dbReference type="Pfam" id="PF04967">
    <property type="entry name" value="HTH_10"/>
    <property type="match status" value="1"/>
</dbReference>
<sequence length="801" mass="88054">MEDGGTQGDAETVARVRITDATFSLDTDWQFTYVDDRARELFGLEDRDVVGRSIWLIVPELAGSAFQDRCAEAMGRGRSLRVEQPVPSLEKRFSMRLYPSETGVTVCAREVPPDEQRGERLQRTVAETITDAVVTIDGDSTIRRANRAIEAVFGYTPAELIGEPLSTLMPEGYAERHRDAVERYLETGERTMDWRGTELPGVRKDGERIDLSISFAAHEDDGQRFTGVIRDVTDRNRRERALREANDVIADTEADLDEKTDRLLEICRDAVDTSFATLSQAAGSDYLFDSVLAPADAGLESGDVVPLSSTNCEHVIETGETLVLDDIAEQAPALADRAGNVDLGVGCYLGAPIHVDGETVGTFCFYGDGPRDQPFTDWQVAFVEHLAAWIGNELERQRYVGRLTALDELNQVVQAVTDEAISQPTRAAIERRTCEAIAETDSYLFAWIGEANPGDQSVEPRAEAGVEGYADAVSISVDPEEQESEGPTGRAFRTGEVQTVHDVVSDPDYRPWQDSAHDYGFRSSAAVPIEHEGTIYGVLNVYTGRVNAFTGAERDVIGLLGKIVGHAIAAIDRKQVLLADSVIDLEFRVTDVFESFDADLGAGDAVHIDAAVPRENDEFVVFGTTDEGGIDLVKQLIAADSNWEELLATRETDAGRSFEVLIVGPHLLSAVSAVGGRFVEAVIRDGDLRSRIQLPTDADAREVLDSVRERYPQTTLVSKQEVQATESDARSGPAVDVEELTERRLETLRTAYHAGYFEWPREAAGEEVAELLDIAPPTFSQHLRAAEQAVFEMLFEESERP</sequence>
<dbReference type="PROSITE" id="PS50113">
    <property type="entry name" value="PAC"/>
    <property type="match status" value="1"/>
</dbReference>
<keyword evidence="6" id="KW-1185">Reference proteome</keyword>
<dbReference type="SMART" id="SM00091">
    <property type="entry name" value="PAS"/>
    <property type="match status" value="2"/>
</dbReference>
<dbReference type="Gene3D" id="3.30.450.40">
    <property type="match status" value="2"/>
</dbReference>
<dbReference type="InterPro" id="IPR000700">
    <property type="entry name" value="PAS-assoc_C"/>
</dbReference>
<dbReference type="PANTHER" id="PTHR34236">
    <property type="entry name" value="DIMETHYL SULFOXIDE REDUCTASE TRANSCRIPTIONAL ACTIVATOR"/>
    <property type="match status" value="1"/>
</dbReference>